<dbReference type="Pfam" id="PF02517">
    <property type="entry name" value="Rce1-like"/>
    <property type="match status" value="1"/>
</dbReference>
<evidence type="ECO:0000313" key="3">
    <source>
        <dbReference type="EMBL" id="SFJ65878.1"/>
    </source>
</evidence>
<sequence length="291" mass="33358">MRASILKKFCQTGIPQYSIYGIICIFTVMSGMQAAGEGKTKPITDGRCDEPGMRFLPLGIRGLGFLAYKRSLLLLIGYGFTATLTIFYGLVEKQSLFVTFVCFHLVVCMCIPVLHGWWEGSLQESWQFAWGQMEHRGVLFGVTSGIVLFLGASIGIWVLLRTEGRTETVRQVLELWGLNSRWIWWFSLYLVVVNSLLEELFWRGFVLQRFLVVMSRVVGILLSSFFYCLYHLVVLTVLFGFRWGCLMTLLVFGVGCFWGWMKGRFPSAYPTWFSHLLADLGLVIPVLWWIF</sequence>
<dbReference type="GO" id="GO:0004175">
    <property type="term" value="F:endopeptidase activity"/>
    <property type="evidence" value="ECO:0007669"/>
    <property type="project" value="UniProtKB-ARBA"/>
</dbReference>
<dbReference type="GO" id="GO:0080120">
    <property type="term" value="P:CAAX-box protein maturation"/>
    <property type="evidence" value="ECO:0007669"/>
    <property type="project" value="UniProtKB-ARBA"/>
</dbReference>
<protein>
    <recommendedName>
        <fullName evidence="2">CAAX prenyl protease 2/Lysostaphin resistance protein A-like domain-containing protein</fullName>
    </recommendedName>
</protein>
<feature type="transmembrane region" description="Helical" evidence="1">
    <location>
        <begin position="97"/>
        <end position="118"/>
    </location>
</feature>
<dbReference type="AlphaFoldDB" id="A0A1I3T3Z7"/>
<dbReference type="EMBL" id="FORT01000004">
    <property type="protein sequence ID" value="SFJ65878.1"/>
    <property type="molecule type" value="Genomic_DNA"/>
</dbReference>
<gene>
    <name evidence="3" type="ORF">SAMN05518846_104422</name>
</gene>
<feature type="transmembrane region" description="Helical" evidence="1">
    <location>
        <begin position="272"/>
        <end position="290"/>
    </location>
</feature>
<name>A0A1I3T3Z7_9BACL</name>
<reference evidence="4" key="1">
    <citation type="submission" date="2016-10" db="EMBL/GenBank/DDBJ databases">
        <authorList>
            <person name="Varghese N."/>
            <person name="Submissions S."/>
        </authorList>
    </citation>
    <scope>NUCLEOTIDE SEQUENCE [LARGE SCALE GENOMIC DNA]</scope>
    <source>
        <strain evidence="4">OK042</strain>
    </source>
</reference>
<evidence type="ECO:0000313" key="4">
    <source>
        <dbReference type="Proteomes" id="UP000198915"/>
    </source>
</evidence>
<evidence type="ECO:0000259" key="2">
    <source>
        <dbReference type="Pfam" id="PF02517"/>
    </source>
</evidence>
<proteinExistence type="predicted"/>
<keyword evidence="1" id="KW-0472">Membrane</keyword>
<keyword evidence="1" id="KW-0812">Transmembrane</keyword>
<feature type="domain" description="CAAX prenyl protease 2/Lysostaphin resistance protein A-like" evidence="2">
    <location>
        <begin position="181"/>
        <end position="280"/>
    </location>
</feature>
<keyword evidence="4" id="KW-1185">Reference proteome</keyword>
<dbReference type="STRING" id="1884381.SAMN05518846_104422"/>
<accession>A0A1I3T3Z7</accession>
<keyword evidence="1" id="KW-1133">Transmembrane helix</keyword>
<feature type="transmembrane region" description="Helical" evidence="1">
    <location>
        <begin position="182"/>
        <end position="201"/>
    </location>
</feature>
<feature type="transmembrane region" description="Helical" evidence="1">
    <location>
        <begin position="213"/>
        <end position="233"/>
    </location>
</feature>
<dbReference type="InterPro" id="IPR003675">
    <property type="entry name" value="Rce1/LyrA-like_dom"/>
</dbReference>
<dbReference type="Proteomes" id="UP000198915">
    <property type="component" value="Unassembled WGS sequence"/>
</dbReference>
<feature type="transmembrane region" description="Helical" evidence="1">
    <location>
        <begin position="239"/>
        <end position="260"/>
    </location>
</feature>
<feature type="transmembrane region" description="Helical" evidence="1">
    <location>
        <begin position="138"/>
        <end position="160"/>
    </location>
</feature>
<organism evidence="3 4">
    <name type="scientific">Brevibacillus centrosporus</name>
    <dbReference type="NCBI Taxonomy" id="54910"/>
    <lineage>
        <taxon>Bacteria</taxon>
        <taxon>Bacillati</taxon>
        <taxon>Bacillota</taxon>
        <taxon>Bacilli</taxon>
        <taxon>Bacillales</taxon>
        <taxon>Paenibacillaceae</taxon>
        <taxon>Brevibacillus</taxon>
    </lineage>
</organism>
<evidence type="ECO:0000256" key="1">
    <source>
        <dbReference type="SAM" id="Phobius"/>
    </source>
</evidence>
<feature type="transmembrane region" description="Helical" evidence="1">
    <location>
        <begin position="71"/>
        <end position="91"/>
    </location>
</feature>